<dbReference type="PANTHER" id="PTHR44329:SF298">
    <property type="entry name" value="MIXED LINEAGE KINASE DOMAIN-LIKE PROTEIN"/>
    <property type="match status" value="1"/>
</dbReference>
<dbReference type="OrthoDB" id="4062651at2759"/>
<dbReference type="Proteomes" id="UP000620124">
    <property type="component" value="Unassembled WGS sequence"/>
</dbReference>
<name>A0A8H6XAS9_9AGAR</name>
<proteinExistence type="predicted"/>
<reference evidence="4" key="1">
    <citation type="submission" date="2020-05" db="EMBL/GenBank/DDBJ databases">
        <title>Mycena genomes resolve the evolution of fungal bioluminescence.</title>
        <authorList>
            <person name="Tsai I.J."/>
        </authorList>
    </citation>
    <scope>NUCLEOTIDE SEQUENCE</scope>
    <source>
        <strain evidence="4">CCC161011</strain>
    </source>
</reference>
<gene>
    <name evidence="4" type="ORF">MVEN_02145600</name>
</gene>
<dbReference type="PANTHER" id="PTHR44329">
    <property type="entry name" value="SERINE/THREONINE-PROTEIN KINASE TNNI3K-RELATED"/>
    <property type="match status" value="1"/>
</dbReference>
<dbReference type="InterPro" id="IPR000719">
    <property type="entry name" value="Prot_kinase_dom"/>
</dbReference>
<evidence type="ECO:0000313" key="4">
    <source>
        <dbReference type="EMBL" id="KAF7337084.1"/>
    </source>
</evidence>
<dbReference type="InterPro" id="IPR001245">
    <property type="entry name" value="Ser-Thr/Tyr_kinase_cat_dom"/>
</dbReference>
<dbReference type="PROSITE" id="PS50011">
    <property type="entry name" value="PROTEIN_KINASE_DOM"/>
    <property type="match status" value="1"/>
</dbReference>
<accession>A0A8H6XAS9</accession>
<evidence type="ECO:0000259" key="3">
    <source>
        <dbReference type="PROSITE" id="PS50011"/>
    </source>
</evidence>
<keyword evidence="2" id="KW-0067">ATP-binding</keyword>
<dbReference type="InterPro" id="IPR051681">
    <property type="entry name" value="Ser/Thr_Kinases-Pseudokinases"/>
</dbReference>
<sequence>MVHLEAFWRVALSGTDENGDLWFWEHEDERCIEEFIADRHFPLVLQMPVIEWEHALRALEARQRCPPANRLSQLAPRTRLLFFAWLVSTELRQKPASISDGRGVDSLIKWWALSLDHPTTVYDYVTSNGSHCTPLHAADNPLRSAFTATIQRSKCAICGTSHLLKEWMDTMLQVHAVDDLRAVRWCCKCTCFNDELDAHLGYSTIHPETNSVIQRTLSSVIVPPWPLILWVTFRRMANECSHPLDTFFQILRGHDQELFVWDDTDDIVLYRALTRGSPFSLYCQDWNELLADIDFETWHQISDKTFLIQRPRPWLDDLRIRLAVVVLKFSSMSTASQGILNPARFPHFPFLSITTLHAVHKKHRIPDNIDRKEFWTASNLKTWLLARGEQLCHMIWHTSRITILERLQYMRLVLTGALEDFLPMYTYSLILQHDYTGDMLRELWDFTEPIPKHRGFLESLRNYRIDLDSQFALLKYQYQHPEKDGSKTLHVAATEIYNHMNLCISVAVAGLVLFLQDRASYKALLAYRATDAQTLLDLFQDFLDLDSFWLVKPMICKALWRLSRASGLHPKCFSLTGLQKVGHQVGAGGYGDIWKGRVGEQSVCVKMMRIFQEADIQAILKDFGREALIWRQLCHPNLLPFFGLYYVDNRLCLVSPWMERGNIMEFLRSDPPDTDRRLSLASSLMAAIFLADTTHRARGLKGGSISL</sequence>
<keyword evidence="4" id="KW-0808">Transferase</keyword>
<organism evidence="4 5">
    <name type="scientific">Mycena venus</name>
    <dbReference type="NCBI Taxonomy" id="2733690"/>
    <lineage>
        <taxon>Eukaryota</taxon>
        <taxon>Fungi</taxon>
        <taxon>Dikarya</taxon>
        <taxon>Basidiomycota</taxon>
        <taxon>Agaricomycotina</taxon>
        <taxon>Agaricomycetes</taxon>
        <taxon>Agaricomycetidae</taxon>
        <taxon>Agaricales</taxon>
        <taxon>Marasmiineae</taxon>
        <taxon>Mycenaceae</taxon>
        <taxon>Mycena</taxon>
    </lineage>
</organism>
<evidence type="ECO:0000256" key="1">
    <source>
        <dbReference type="ARBA" id="ARBA00022741"/>
    </source>
</evidence>
<evidence type="ECO:0000313" key="5">
    <source>
        <dbReference type="Proteomes" id="UP000620124"/>
    </source>
</evidence>
<dbReference type="EMBL" id="JACAZI010000022">
    <property type="protein sequence ID" value="KAF7337084.1"/>
    <property type="molecule type" value="Genomic_DNA"/>
</dbReference>
<keyword evidence="1" id="KW-0547">Nucleotide-binding</keyword>
<keyword evidence="5" id="KW-1185">Reference proteome</keyword>
<feature type="domain" description="Protein kinase" evidence="3">
    <location>
        <begin position="579"/>
        <end position="707"/>
    </location>
</feature>
<dbReference type="GO" id="GO:0004674">
    <property type="term" value="F:protein serine/threonine kinase activity"/>
    <property type="evidence" value="ECO:0007669"/>
    <property type="project" value="TreeGrafter"/>
</dbReference>
<keyword evidence="4" id="KW-0418">Kinase</keyword>
<evidence type="ECO:0000256" key="2">
    <source>
        <dbReference type="ARBA" id="ARBA00022840"/>
    </source>
</evidence>
<dbReference type="SUPFAM" id="SSF56112">
    <property type="entry name" value="Protein kinase-like (PK-like)"/>
    <property type="match status" value="1"/>
</dbReference>
<dbReference type="InterPro" id="IPR011009">
    <property type="entry name" value="Kinase-like_dom_sf"/>
</dbReference>
<comment type="caution">
    <text evidence="4">The sequence shown here is derived from an EMBL/GenBank/DDBJ whole genome shotgun (WGS) entry which is preliminary data.</text>
</comment>
<protein>
    <submittedName>
        <fullName evidence="4">Protein kinase domain-containing protein</fullName>
    </submittedName>
</protein>
<dbReference type="Gene3D" id="1.10.510.10">
    <property type="entry name" value="Transferase(Phosphotransferase) domain 1"/>
    <property type="match status" value="1"/>
</dbReference>
<dbReference type="Pfam" id="PF07714">
    <property type="entry name" value="PK_Tyr_Ser-Thr"/>
    <property type="match status" value="1"/>
</dbReference>
<dbReference type="GO" id="GO:0005524">
    <property type="term" value="F:ATP binding"/>
    <property type="evidence" value="ECO:0007669"/>
    <property type="project" value="UniProtKB-KW"/>
</dbReference>
<dbReference type="AlphaFoldDB" id="A0A8H6XAS9"/>